<name>A0ABW1R4T7_9LACO</name>
<dbReference type="RefSeq" id="WP_137633897.1">
    <property type="nucleotide sequence ID" value="NZ_BJDK01000033.1"/>
</dbReference>
<keyword evidence="2" id="KW-1185">Reference proteome</keyword>
<accession>A0ABW1R4T7</accession>
<dbReference type="InterPro" id="IPR056216">
    <property type="entry name" value="P8-like"/>
</dbReference>
<comment type="caution">
    <text evidence="1">The sequence shown here is derived from an EMBL/GenBank/DDBJ whole genome shotgun (WGS) entry which is preliminary data.</text>
</comment>
<dbReference type="Pfam" id="PF24305">
    <property type="entry name" value="P8"/>
    <property type="match status" value="1"/>
</dbReference>
<dbReference type="Proteomes" id="UP001596253">
    <property type="component" value="Unassembled WGS sequence"/>
</dbReference>
<proteinExistence type="predicted"/>
<dbReference type="EMBL" id="JBHSSD010000032">
    <property type="protein sequence ID" value="MFC6164359.1"/>
    <property type="molecule type" value="Genomic_DNA"/>
</dbReference>
<reference evidence="2" key="1">
    <citation type="journal article" date="2019" name="Int. J. Syst. Evol. Microbiol.">
        <title>The Global Catalogue of Microorganisms (GCM) 10K type strain sequencing project: providing services to taxonomists for standard genome sequencing and annotation.</title>
        <authorList>
            <consortium name="The Broad Institute Genomics Platform"/>
            <consortium name="The Broad Institute Genome Sequencing Center for Infectious Disease"/>
            <person name="Wu L."/>
            <person name="Ma J."/>
        </authorList>
    </citation>
    <scope>NUCLEOTIDE SEQUENCE [LARGE SCALE GENOMIC DNA]</scope>
    <source>
        <strain evidence="2">CCM 8932</strain>
    </source>
</reference>
<evidence type="ECO:0000313" key="1">
    <source>
        <dbReference type="EMBL" id="MFC6164359.1"/>
    </source>
</evidence>
<gene>
    <name evidence="1" type="ORF">ACFP3T_06740</name>
</gene>
<organism evidence="1 2">
    <name type="scientific">Lactiplantibacillus dongliensis</name>
    <dbReference type="NCBI Taxonomy" id="2559919"/>
    <lineage>
        <taxon>Bacteria</taxon>
        <taxon>Bacillati</taxon>
        <taxon>Bacillota</taxon>
        <taxon>Bacilli</taxon>
        <taxon>Lactobacillales</taxon>
        <taxon>Lactobacillaceae</taxon>
        <taxon>Lactiplantibacillus</taxon>
    </lineage>
</organism>
<sequence>MATVEKTKVLDEKMCDVFEWSDSKMPVRDALWDHFMDGNNHDTDKTSAEVAKYMDMSDDDVKTNAEKLLKA</sequence>
<evidence type="ECO:0000313" key="2">
    <source>
        <dbReference type="Proteomes" id="UP001596253"/>
    </source>
</evidence>
<protein>
    <submittedName>
        <fullName evidence="1">Uncharacterized protein</fullName>
    </submittedName>
</protein>